<protein>
    <submittedName>
        <fullName evidence="2">Uncharacterized protein</fullName>
    </submittedName>
</protein>
<gene>
    <name evidence="2" type="ORF">QR680_012302</name>
</gene>
<proteinExistence type="predicted"/>
<name>A0AA39LZM1_9BILA</name>
<dbReference type="AlphaFoldDB" id="A0AA39LZM1"/>
<sequence length="205" mass="22784">MNSIALRREGAGEERRLSSADKGRFACALLERLCLRNGALGSGLGDHGLTLAVVILYHCIRQKKEHESEAQKLRHHIANKVFENRINKHFSARIPDIDDSSEIEGQEIQRTPRKVTILYNSAPNATVNIPASPSTRDQDSNSGSGQKQKRRGSKKKMKTMINSKGKVSIRDVKKASGLTENFVHLDDILTTERTTESVSNLNSTH</sequence>
<comment type="caution">
    <text evidence="2">The sequence shown here is derived from an EMBL/GenBank/DDBJ whole genome shotgun (WGS) entry which is preliminary data.</text>
</comment>
<keyword evidence="3" id="KW-1185">Reference proteome</keyword>
<dbReference type="Proteomes" id="UP001175271">
    <property type="component" value="Unassembled WGS sequence"/>
</dbReference>
<organism evidence="2 3">
    <name type="scientific">Steinernema hermaphroditum</name>
    <dbReference type="NCBI Taxonomy" id="289476"/>
    <lineage>
        <taxon>Eukaryota</taxon>
        <taxon>Metazoa</taxon>
        <taxon>Ecdysozoa</taxon>
        <taxon>Nematoda</taxon>
        <taxon>Chromadorea</taxon>
        <taxon>Rhabditida</taxon>
        <taxon>Tylenchina</taxon>
        <taxon>Panagrolaimomorpha</taxon>
        <taxon>Strongyloidoidea</taxon>
        <taxon>Steinernematidae</taxon>
        <taxon>Steinernema</taxon>
    </lineage>
</organism>
<accession>A0AA39LZM1</accession>
<reference evidence="2" key="1">
    <citation type="submission" date="2023-06" db="EMBL/GenBank/DDBJ databases">
        <title>Genomic analysis of the entomopathogenic nematode Steinernema hermaphroditum.</title>
        <authorList>
            <person name="Schwarz E.M."/>
            <person name="Heppert J.K."/>
            <person name="Baniya A."/>
            <person name="Schwartz H.T."/>
            <person name="Tan C.-H."/>
            <person name="Antoshechkin I."/>
            <person name="Sternberg P.W."/>
            <person name="Goodrich-Blair H."/>
            <person name="Dillman A.R."/>
        </authorList>
    </citation>
    <scope>NUCLEOTIDE SEQUENCE</scope>
    <source>
        <strain evidence="2">PS9179</strain>
        <tissue evidence="2">Whole animal</tissue>
    </source>
</reference>
<feature type="compositionally biased region" description="Polar residues" evidence="1">
    <location>
        <begin position="125"/>
        <end position="135"/>
    </location>
</feature>
<evidence type="ECO:0000313" key="3">
    <source>
        <dbReference type="Proteomes" id="UP001175271"/>
    </source>
</evidence>
<dbReference type="EMBL" id="JAUCMV010000002">
    <property type="protein sequence ID" value="KAK0416116.1"/>
    <property type="molecule type" value="Genomic_DNA"/>
</dbReference>
<feature type="compositionally biased region" description="Basic residues" evidence="1">
    <location>
        <begin position="147"/>
        <end position="158"/>
    </location>
</feature>
<evidence type="ECO:0000313" key="2">
    <source>
        <dbReference type="EMBL" id="KAK0416116.1"/>
    </source>
</evidence>
<feature type="region of interest" description="Disordered" evidence="1">
    <location>
        <begin position="125"/>
        <end position="168"/>
    </location>
</feature>
<evidence type="ECO:0000256" key="1">
    <source>
        <dbReference type="SAM" id="MobiDB-lite"/>
    </source>
</evidence>